<sequence>MANRKPQKRKRSTTASSRAPNKRSKKNTPVSSPPSESASAPASNATQLPPDATFPFLSLPPEIRLMIYGHILGDQTYKIPFISTAPKTTPEKKTPWHQPKPLGHPAREPPNPRRSRQAPLPTQPLRTRLPPLYPNPAFVQSPAFLHNLHHEIRRHYHSLLRVTVLSGCEYPPDSYWEMEVWGMKIMSVLVSQLPEAELDLRIVTREAIERVAKNSRELREAVARYGDMLRGEERKKVWRVWLKTLVDLMGVERPKMPEPRRI</sequence>
<name>A0A9W4XR64_9PLEO</name>
<dbReference type="AlphaFoldDB" id="A0A9W4XR64"/>
<accession>A0A9W4XR64</accession>
<dbReference type="EMBL" id="CAOQHR010000011">
    <property type="protein sequence ID" value="CAI6341254.1"/>
    <property type="molecule type" value="Genomic_DNA"/>
</dbReference>
<reference evidence="2" key="1">
    <citation type="submission" date="2023-01" db="EMBL/GenBank/DDBJ databases">
        <authorList>
            <person name="Van Ghelder C."/>
            <person name="Rancurel C."/>
        </authorList>
    </citation>
    <scope>NUCLEOTIDE SEQUENCE</scope>
    <source>
        <strain evidence="2">CNCM I-4278</strain>
    </source>
</reference>
<dbReference type="Proteomes" id="UP001152607">
    <property type="component" value="Unassembled WGS sequence"/>
</dbReference>
<evidence type="ECO:0000313" key="3">
    <source>
        <dbReference type="Proteomes" id="UP001152607"/>
    </source>
</evidence>
<evidence type="ECO:0000256" key="1">
    <source>
        <dbReference type="SAM" id="MobiDB-lite"/>
    </source>
</evidence>
<gene>
    <name evidence="2" type="ORF">PDIGIT_LOCUS14448</name>
</gene>
<proteinExistence type="predicted"/>
<keyword evidence="3" id="KW-1185">Reference proteome</keyword>
<comment type="caution">
    <text evidence="2">The sequence shown here is derived from an EMBL/GenBank/DDBJ whole genome shotgun (WGS) entry which is preliminary data.</text>
</comment>
<organism evidence="2 3">
    <name type="scientific">Periconia digitata</name>
    <dbReference type="NCBI Taxonomy" id="1303443"/>
    <lineage>
        <taxon>Eukaryota</taxon>
        <taxon>Fungi</taxon>
        <taxon>Dikarya</taxon>
        <taxon>Ascomycota</taxon>
        <taxon>Pezizomycotina</taxon>
        <taxon>Dothideomycetes</taxon>
        <taxon>Pleosporomycetidae</taxon>
        <taxon>Pleosporales</taxon>
        <taxon>Massarineae</taxon>
        <taxon>Periconiaceae</taxon>
        <taxon>Periconia</taxon>
    </lineage>
</organism>
<protein>
    <submittedName>
        <fullName evidence="2">Uncharacterized protein</fullName>
    </submittedName>
</protein>
<feature type="region of interest" description="Disordered" evidence="1">
    <location>
        <begin position="85"/>
        <end position="127"/>
    </location>
</feature>
<feature type="compositionally biased region" description="Low complexity" evidence="1">
    <location>
        <begin position="29"/>
        <end position="45"/>
    </location>
</feature>
<feature type="compositionally biased region" description="Basic residues" evidence="1">
    <location>
        <begin position="1"/>
        <end position="12"/>
    </location>
</feature>
<evidence type="ECO:0000313" key="2">
    <source>
        <dbReference type="EMBL" id="CAI6341254.1"/>
    </source>
</evidence>
<feature type="region of interest" description="Disordered" evidence="1">
    <location>
        <begin position="1"/>
        <end position="48"/>
    </location>
</feature>